<keyword evidence="3" id="KW-1185">Reference proteome</keyword>
<protein>
    <submittedName>
        <fullName evidence="2">Uncharacterized protein</fullName>
    </submittedName>
</protein>
<comment type="caution">
    <text evidence="2">The sequence shown here is derived from an EMBL/GenBank/DDBJ whole genome shotgun (WGS) entry which is preliminary data.</text>
</comment>
<feature type="signal peptide" evidence="1">
    <location>
        <begin position="1"/>
        <end position="22"/>
    </location>
</feature>
<organism evidence="2 3">
    <name type="scientific">Saccharata proteae CBS 121410</name>
    <dbReference type="NCBI Taxonomy" id="1314787"/>
    <lineage>
        <taxon>Eukaryota</taxon>
        <taxon>Fungi</taxon>
        <taxon>Dikarya</taxon>
        <taxon>Ascomycota</taxon>
        <taxon>Pezizomycotina</taxon>
        <taxon>Dothideomycetes</taxon>
        <taxon>Dothideomycetes incertae sedis</taxon>
        <taxon>Botryosphaeriales</taxon>
        <taxon>Saccharataceae</taxon>
        <taxon>Saccharata</taxon>
    </lineage>
</organism>
<accession>A0A9P4HYA4</accession>
<keyword evidence="1" id="KW-0732">Signal</keyword>
<reference evidence="2" key="1">
    <citation type="journal article" date="2020" name="Stud. Mycol.">
        <title>101 Dothideomycetes genomes: a test case for predicting lifestyles and emergence of pathogens.</title>
        <authorList>
            <person name="Haridas S."/>
            <person name="Albert R."/>
            <person name="Binder M."/>
            <person name="Bloem J."/>
            <person name="Labutti K."/>
            <person name="Salamov A."/>
            <person name="Andreopoulos B."/>
            <person name="Baker S."/>
            <person name="Barry K."/>
            <person name="Bills G."/>
            <person name="Bluhm B."/>
            <person name="Cannon C."/>
            <person name="Castanera R."/>
            <person name="Culley D."/>
            <person name="Daum C."/>
            <person name="Ezra D."/>
            <person name="Gonzalez J."/>
            <person name="Henrissat B."/>
            <person name="Kuo A."/>
            <person name="Liang C."/>
            <person name="Lipzen A."/>
            <person name="Lutzoni F."/>
            <person name="Magnuson J."/>
            <person name="Mondo S."/>
            <person name="Nolan M."/>
            <person name="Ohm R."/>
            <person name="Pangilinan J."/>
            <person name="Park H.-J."/>
            <person name="Ramirez L."/>
            <person name="Alfaro M."/>
            <person name="Sun H."/>
            <person name="Tritt A."/>
            <person name="Yoshinaga Y."/>
            <person name="Zwiers L.-H."/>
            <person name="Turgeon B."/>
            <person name="Goodwin S."/>
            <person name="Spatafora J."/>
            <person name="Crous P."/>
            <person name="Grigoriev I."/>
        </authorList>
    </citation>
    <scope>NUCLEOTIDE SEQUENCE</scope>
    <source>
        <strain evidence="2">CBS 121410</strain>
    </source>
</reference>
<dbReference type="AlphaFoldDB" id="A0A9P4HYA4"/>
<gene>
    <name evidence="2" type="ORF">K490DRAFT_62917</name>
</gene>
<evidence type="ECO:0000313" key="3">
    <source>
        <dbReference type="Proteomes" id="UP000799776"/>
    </source>
</evidence>
<name>A0A9P4HYA4_9PEZI</name>
<proteinExistence type="predicted"/>
<feature type="chain" id="PRO_5040499085" evidence="1">
    <location>
        <begin position="23"/>
        <end position="136"/>
    </location>
</feature>
<evidence type="ECO:0000313" key="2">
    <source>
        <dbReference type="EMBL" id="KAF2090044.1"/>
    </source>
</evidence>
<dbReference type="EMBL" id="ML978713">
    <property type="protein sequence ID" value="KAF2090044.1"/>
    <property type="molecule type" value="Genomic_DNA"/>
</dbReference>
<sequence>MFHNLLAAVGLAILATTATTSAHPAESVAARDSDASGFGPYGFYACTAASWLGRCAHVRVDNHKCANLEPWLDRAMVSFGPDSGYECTAYTARDCRREATTLSVTMGWPGSDGLGELGGKARSVGCRIKYCDDDVE</sequence>
<evidence type="ECO:0000256" key="1">
    <source>
        <dbReference type="SAM" id="SignalP"/>
    </source>
</evidence>
<dbReference type="Proteomes" id="UP000799776">
    <property type="component" value="Unassembled WGS sequence"/>
</dbReference>